<dbReference type="Pfam" id="PF15943">
    <property type="entry name" value="YdaS_toxin"/>
    <property type="match status" value="1"/>
</dbReference>
<protein>
    <recommendedName>
        <fullName evidence="3">Helix-turn-helix domain-containing protein</fullName>
    </recommendedName>
</protein>
<dbReference type="InterPro" id="IPR031856">
    <property type="entry name" value="YdaS_toxin-like"/>
</dbReference>
<evidence type="ECO:0000313" key="1">
    <source>
        <dbReference type="EMBL" id="MDP9902631.1"/>
    </source>
</evidence>
<dbReference type="Proteomes" id="UP001226867">
    <property type="component" value="Unassembled WGS sequence"/>
</dbReference>
<dbReference type="InterPro" id="IPR010982">
    <property type="entry name" value="Lambda_DNA-bd_dom_sf"/>
</dbReference>
<keyword evidence="2" id="KW-1185">Reference proteome</keyword>
<evidence type="ECO:0000313" key="2">
    <source>
        <dbReference type="Proteomes" id="UP001226867"/>
    </source>
</evidence>
<comment type="caution">
    <text evidence="1">The sequence shown here is derived from an EMBL/GenBank/DDBJ whole genome shotgun (WGS) entry which is preliminary data.</text>
</comment>
<accession>A0ABT9SE37</accession>
<name>A0ABT9SE37_9BURK</name>
<dbReference type="EMBL" id="JAUSRO010000020">
    <property type="protein sequence ID" value="MDP9902631.1"/>
    <property type="molecule type" value="Genomic_DNA"/>
</dbReference>
<reference evidence="1 2" key="1">
    <citation type="submission" date="2023-07" db="EMBL/GenBank/DDBJ databases">
        <title>Sorghum-associated microbial communities from plants grown in Nebraska, USA.</title>
        <authorList>
            <person name="Schachtman D."/>
        </authorList>
    </citation>
    <scope>NUCLEOTIDE SEQUENCE [LARGE SCALE GENOMIC DNA]</scope>
    <source>
        <strain evidence="1 2">DS1607</strain>
    </source>
</reference>
<dbReference type="Gene3D" id="1.10.260.40">
    <property type="entry name" value="lambda repressor-like DNA-binding domains"/>
    <property type="match status" value="1"/>
</dbReference>
<dbReference type="RefSeq" id="WP_307692367.1">
    <property type="nucleotide sequence ID" value="NZ_JAUSRO010000020.1"/>
</dbReference>
<evidence type="ECO:0008006" key="3">
    <source>
        <dbReference type="Google" id="ProtNLM"/>
    </source>
</evidence>
<proteinExistence type="predicted"/>
<sequence length="97" mass="10955">MKLIDYLRQPGTLSVSELRIAIGAKSDTQIRQWQHGYAKRIPSPQYCIAIERATGGSVTRRDLRPADWQDIWPEFEGNFNPPVIDGARGPWPVHEGA</sequence>
<gene>
    <name evidence="1" type="ORF">J2W36_004908</name>
</gene>
<organism evidence="1 2">
    <name type="scientific">Variovorax ginsengisoli</name>
    <dbReference type="NCBI Taxonomy" id="363844"/>
    <lineage>
        <taxon>Bacteria</taxon>
        <taxon>Pseudomonadati</taxon>
        <taxon>Pseudomonadota</taxon>
        <taxon>Betaproteobacteria</taxon>
        <taxon>Burkholderiales</taxon>
        <taxon>Comamonadaceae</taxon>
        <taxon>Variovorax</taxon>
    </lineage>
</organism>